<name>A0A3B1DM96_9ZZZZ</name>
<dbReference type="InterPro" id="IPR007759">
    <property type="entry name" value="Asxl_HARE-HTH"/>
</dbReference>
<dbReference type="PROSITE" id="PS51913">
    <property type="entry name" value="HTH_HARE"/>
    <property type="match status" value="1"/>
</dbReference>
<evidence type="ECO:0000259" key="2">
    <source>
        <dbReference type="PROSITE" id="PS51913"/>
    </source>
</evidence>
<evidence type="ECO:0000313" key="3">
    <source>
        <dbReference type="EMBL" id="VAX36070.1"/>
    </source>
</evidence>
<gene>
    <name evidence="3" type="ORF">MNBD_PLANCTO02-588</name>
</gene>
<evidence type="ECO:0000256" key="1">
    <source>
        <dbReference type="ARBA" id="ARBA00023163"/>
    </source>
</evidence>
<dbReference type="GO" id="GO:0006355">
    <property type="term" value="P:regulation of DNA-templated transcription"/>
    <property type="evidence" value="ECO:0007669"/>
    <property type="project" value="InterPro"/>
</dbReference>
<proteinExistence type="predicted"/>
<feature type="domain" description="HTH HARE-type" evidence="2">
    <location>
        <begin position="3"/>
        <end position="72"/>
    </location>
</feature>
<dbReference type="AlphaFoldDB" id="A0A3B1DM96"/>
<organism evidence="3">
    <name type="scientific">hydrothermal vent metagenome</name>
    <dbReference type="NCBI Taxonomy" id="652676"/>
    <lineage>
        <taxon>unclassified sequences</taxon>
        <taxon>metagenomes</taxon>
        <taxon>ecological metagenomes</taxon>
    </lineage>
</organism>
<protein>
    <recommendedName>
        <fullName evidence="2">HTH HARE-type domain-containing protein</fullName>
    </recommendedName>
</protein>
<sequence>MLYSINDVCKIILEDYGEPMSPYWLASQMVEARMWKANECEVRVALDEEIEKFGESAWFIKTEDDEYSLREWEEQ</sequence>
<dbReference type="EMBL" id="UOGL01000031">
    <property type="protein sequence ID" value="VAX36070.1"/>
    <property type="molecule type" value="Genomic_DNA"/>
</dbReference>
<keyword evidence="1" id="KW-0804">Transcription</keyword>
<accession>A0A3B1DM96</accession>
<reference evidence="3" key="1">
    <citation type="submission" date="2018-06" db="EMBL/GenBank/DDBJ databases">
        <authorList>
            <person name="Zhirakovskaya E."/>
        </authorList>
    </citation>
    <scope>NUCLEOTIDE SEQUENCE</scope>
</reference>